<gene>
    <name evidence="4" type="ORF">ACJRO7_017781</name>
</gene>
<dbReference type="PANTHER" id="PTHR24128:SF24">
    <property type="entry name" value="ANKYRIN REPEAT PROTEIN"/>
    <property type="match status" value="1"/>
</dbReference>
<keyword evidence="2" id="KW-0472">Membrane</keyword>
<dbReference type="EMBL" id="JBJKBG010000004">
    <property type="protein sequence ID" value="KAL3742361.1"/>
    <property type="molecule type" value="Genomic_DNA"/>
</dbReference>
<dbReference type="SUPFAM" id="SSF48403">
    <property type="entry name" value="Ankyrin repeat"/>
    <property type="match status" value="1"/>
</dbReference>
<dbReference type="PROSITE" id="PS50088">
    <property type="entry name" value="ANK_REPEAT"/>
    <property type="match status" value="1"/>
</dbReference>
<sequence>MARGLAQKEEKKVRESRLQLAIEHDDLQLAIEHDDVDELHNLIEEEPELLDRLSKHPFPTTPLHIAAVAGKTEVAMEMVILKPSHARKLNPKGYSPVHLALQHQHYNIVRALISHDLKLIRVPGRGGITPLHYVAEKKGDNELELLVEFLCTCESSIEDLTSQCETVVHVALKNDNLKAFEFLFGWLKQFHLMRILRWKDKDVNTALHIAAKARQPQPKIIKLLSWWTDVQAKNSLGETAMDIVNSSNHQDVVKRPCLQGLLCIFYGGTPSLLQLISRRQWLLEEWARIFYVQNESARNIILVVSTLIATATYQAALSPPGGYWQDSSSNSPTYSTVVTANSTEIANGKPHQAGKMILSGSRLYLFTLLNSITFLISSCIIIAAAVPLVPDTTMTCFSMFILAANYFLSLAMGFQNSNDVGLNLIGGFFMVAMYFFLGLSFMIRLKHFQVRRKINATRRRVGNF</sequence>
<accession>A0ABD3KY81</accession>
<feature type="repeat" description="ANK" evidence="1">
    <location>
        <begin position="92"/>
        <end position="115"/>
    </location>
</feature>
<dbReference type="InterPro" id="IPR002110">
    <property type="entry name" value="Ankyrin_rpt"/>
</dbReference>
<keyword evidence="2" id="KW-1133">Transmembrane helix</keyword>
<organism evidence="4 5">
    <name type="scientific">Eucalyptus globulus</name>
    <name type="common">Tasmanian blue gum</name>
    <dbReference type="NCBI Taxonomy" id="34317"/>
    <lineage>
        <taxon>Eukaryota</taxon>
        <taxon>Viridiplantae</taxon>
        <taxon>Streptophyta</taxon>
        <taxon>Embryophyta</taxon>
        <taxon>Tracheophyta</taxon>
        <taxon>Spermatophyta</taxon>
        <taxon>Magnoliopsida</taxon>
        <taxon>eudicotyledons</taxon>
        <taxon>Gunneridae</taxon>
        <taxon>Pentapetalae</taxon>
        <taxon>rosids</taxon>
        <taxon>malvids</taxon>
        <taxon>Myrtales</taxon>
        <taxon>Myrtaceae</taxon>
        <taxon>Myrtoideae</taxon>
        <taxon>Eucalypteae</taxon>
        <taxon>Eucalyptus</taxon>
    </lineage>
</organism>
<evidence type="ECO:0000259" key="3">
    <source>
        <dbReference type="Pfam" id="PF13962"/>
    </source>
</evidence>
<comment type="caution">
    <text evidence="4">The sequence shown here is derived from an EMBL/GenBank/DDBJ whole genome shotgun (WGS) entry which is preliminary data.</text>
</comment>
<dbReference type="PROSITE" id="PS50297">
    <property type="entry name" value="ANK_REP_REGION"/>
    <property type="match status" value="1"/>
</dbReference>
<keyword evidence="5" id="KW-1185">Reference proteome</keyword>
<keyword evidence="2" id="KW-0812">Transmembrane</keyword>
<feature type="transmembrane region" description="Helical" evidence="2">
    <location>
        <begin position="396"/>
        <end position="414"/>
    </location>
</feature>
<protein>
    <recommendedName>
        <fullName evidence="3">PGG domain-containing protein</fullName>
    </recommendedName>
</protein>
<feature type="transmembrane region" description="Helical" evidence="2">
    <location>
        <begin position="420"/>
        <end position="443"/>
    </location>
</feature>
<dbReference type="SMART" id="SM00248">
    <property type="entry name" value="ANK"/>
    <property type="match status" value="4"/>
</dbReference>
<dbReference type="AlphaFoldDB" id="A0ABD3KY81"/>
<evidence type="ECO:0000313" key="5">
    <source>
        <dbReference type="Proteomes" id="UP001634007"/>
    </source>
</evidence>
<proteinExistence type="predicted"/>
<dbReference type="Pfam" id="PF12796">
    <property type="entry name" value="Ank_2"/>
    <property type="match status" value="1"/>
</dbReference>
<feature type="domain" description="PGG" evidence="3">
    <location>
        <begin position="295"/>
        <end position="396"/>
    </location>
</feature>
<dbReference type="Gene3D" id="1.25.40.20">
    <property type="entry name" value="Ankyrin repeat-containing domain"/>
    <property type="match status" value="1"/>
</dbReference>
<evidence type="ECO:0000313" key="4">
    <source>
        <dbReference type="EMBL" id="KAL3742361.1"/>
    </source>
</evidence>
<reference evidence="4 5" key="1">
    <citation type="submission" date="2024-11" db="EMBL/GenBank/DDBJ databases">
        <title>Chromosome-level genome assembly of Eucalyptus globulus Labill. provides insights into its genome evolution.</title>
        <authorList>
            <person name="Li X."/>
        </authorList>
    </citation>
    <scope>NUCLEOTIDE SEQUENCE [LARGE SCALE GENOMIC DNA]</scope>
    <source>
        <strain evidence="4">CL2024</strain>
        <tissue evidence="4">Fresh tender leaves</tissue>
    </source>
</reference>
<keyword evidence="1" id="KW-0040">ANK repeat</keyword>
<dbReference type="Pfam" id="PF13962">
    <property type="entry name" value="PGG"/>
    <property type="match status" value="1"/>
</dbReference>
<evidence type="ECO:0000256" key="2">
    <source>
        <dbReference type="SAM" id="Phobius"/>
    </source>
</evidence>
<dbReference type="InterPro" id="IPR036770">
    <property type="entry name" value="Ankyrin_rpt-contain_sf"/>
</dbReference>
<feature type="transmembrane region" description="Helical" evidence="2">
    <location>
        <begin position="363"/>
        <end position="389"/>
    </location>
</feature>
<dbReference type="InterPro" id="IPR026961">
    <property type="entry name" value="PGG_dom"/>
</dbReference>
<dbReference type="PANTHER" id="PTHR24128">
    <property type="entry name" value="HOMEOBOX PROTEIN WARIAI"/>
    <property type="match status" value="1"/>
</dbReference>
<dbReference type="Proteomes" id="UP001634007">
    <property type="component" value="Unassembled WGS sequence"/>
</dbReference>
<name>A0ABD3KY81_EUCGL</name>
<evidence type="ECO:0000256" key="1">
    <source>
        <dbReference type="PROSITE-ProRule" id="PRU00023"/>
    </source>
</evidence>